<proteinExistence type="predicted"/>
<dbReference type="SUPFAM" id="SSF55073">
    <property type="entry name" value="Nucleotide cyclase"/>
    <property type="match status" value="1"/>
</dbReference>
<dbReference type="Pfam" id="PF00990">
    <property type="entry name" value="GGDEF"/>
    <property type="match status" value="1"/>
</dbReference>
<keyword evidence="1" id="KW-0472">Membrane</keyword>
<keyword evidence="1" id="KW-0812">Transmembrane</keyword>
<gene>
    <name evidence="3" type="ORF">MNB_SM-6-1470</name>
</gene>
<evidence type="ECO:0000256" key="1">
    <source>
        <dbReference type="SAM" id="Phobius"/>
    </source>
</evidence>
<feature type="transmembrane region" description="Helical" evidence="1">
    <location>
        <begin position="12"/>
        <end position="31"/>
    </location>
</feature>
<dbReference type="PROSITE" id="PS50887">
    <property type="entry name" value="GGDEF"/>
    <property type="match status" value="1"/>
</dbReference>
<dbReference type="InterPro" id="IPR000160">
    <property type="entry name" value="GGDEF_dom"/>
</dbReference>
<accession>A0A1W1CNM0</accession>
<organism evidence="3">
    <name type="scientific">hydrothermal vent metagenome</name>
    <dbReference type="NCBI Taxonomy" id="652676"/>
    <lineage>
        <taxon>unclassified sequences</taxon>
        <taxon>metagenomes</taxon>
        <taxon>ecological metagenomes</taxon>
    </lineage>
</organism>
<evidence type="ECO:0000313" key="3">
    <source>
        <dbReference type="EMBL" id="SFV67292.1"/>
    </source>
</evidence>
<feature type="domain" description="GGDEF" evidence="2">
    <location>
        <begin position="265"/>
        <end position="398"/>
    </location>
</feature>
<keyword evidence="1" id="KW-1133">Transmembrane helix</keyword>
<feature type="transmembrane region" description="Helical" evidence="1">
    <location>
        <begin position="168"/>
        <end position="187"/>
    </location>
</feature>
<dbReference type="Gene3D" id="3.30.70.270">
    <property type="match status" value="1"/>
</dbReference>
<evidence type="ECO:0000259" key="2">
    <source>
        <dbReference type="PROSITE" id="PS50887"/>
    </source>
</evidence>
<protein>
    <submittedName>
        <fullName evidence="3">GAF domain/sensory box/EAL domain protein</fullName>
    </submittedName>
</protein>
<name>A0A1W1CNM0_9ZZZZ</name>
<dbReference type="AlphaFoldDB" id="A0A1W1CNM0"/>
<dbReference type="InterPro" id="IPR029787">
    <property type="entry name" value="Nucleotide_cyclase"/>
</dbReference>
<dbReference type="NCBIfam" id="TIGR00254">
    <property type="entry name" value="GGDEF"/>
    <property type="match status" value="1"/>
</dbReference>
<dbReference type="EMBL" id="FPHK01000104">
    <property type="protein sequence ID" value="SFV67292.1"/>
    <property type="molecule type" value="Genomic_DNA"/>
</dbReference>
<reference evidence="3" key="1">
    <citation type="submission" date="2016-10" db="EMBL/GenBank/DDBJ databases">
        <authorList>
            <person name="de Groot N.N."/>
        </authorList>
    </citation>
    <scope>NUCLEOTIDE SEQUENCE</scope>
</reference>
<sequence length="404" mass="47150">MKPSIKKIFQSLNTYLLFILVTATLGLLLTFEHALSFDKVDNLVNQKKIIASLTKLDKSDLELALIQFNGKSTRLHQEIDKLRTMYRYAYMDKYLIHNKNEYLADLDQLSSLTDNFNKAAQEYYVDTKSKNLEIKAKKNLDTAFNKINKQINTILIKNIHYDEEKFKYIKYTIITVFILILFATIYYRRTLNLIYKDIEFLLQINKKNKHHTIYSQEVDAIALRVNRKQTTNDNNPDMLDPVTEINNYKGMINDYSLKKRTQDSNFTAVTILEIDNFSKSKRVFPEDVTQTILKKIAYTISLHQQPLDIIARTDYNQFTIILSRPSKEQAYKDMELIRESISELKFNIPHQEAAHITVSGGFIIKPNNTSLEEAIKQAKEILYYAQSLGTNKIMQTRDLAHKDV</sequence>
<dbReference type="SMART" id="SM00267">
    <property type="entry name" value="GGDEF"/>
    <property type="match status" value="1"/>
</dbReference>
<dbReference type="InterPro" id="IPR043128">
    <property type="entry name" value="Rev_trsase/Diguanyl_cyclase"/>
</dbReference>